<comment type="cofactor">
    <cofactor evidence="1">
        <name>Mg(2+)</name>
        <dbReference type="ChEBI" id="CHEBI:18420"/>
    </cofactor>
</comment>
<evidence type="ECO:0000256" key="3">
    <source>
        <dbReference type="ARBA" id="ARBA00022723"/>
    </source>
</evidence>
<feature type="active site" description="Proton acceptor for HNH nuclease domain" evidence="12">
    <location>
        <position position="603"/>
    </location>
</feature>
<dbReference type="InterPro" id="IPR033114">
    <property type="entry name" value="HNH_CAS9"/>
</dbReference>
<feature type="active site" description="For RuvC-like nuclease domain" evidence="12">
    <location>
        <position position="8"/>
    </location>
</feature>
<keyword evidence="3" id="KW-0479">Metal-binding</keyword>
<gene>
    <name evidence="12" type="primary">cas9</name>
    <name evidence="14" type="ORF">GCM10011332_24130</name>
</gene>
<dbReference type="PROSITE" id="PS51749">
    <property type="entry name" value="HNH_CAS9"/>
    <property type="match status" value="1"/>
</dbReference>
<organism evidence="14 15">
    <name type="scientific">Terasakiella brassicae</name>
    <dbReference type="NCBI Taxonomy" id="1634917"/>
    <lineage>
        <taxon>Bacteria</taxon>
        <taxon>Pseudomonadati</taxon>
        <taxon>Pseudomonadota</taxon>
        <taxon>Alphaproteobacteria</taxon>
        <taxon>Rhodospirillales</taxon>
        <taxon>Terasakiellaceae</taxon>
        <taxon>Terasakiella</taxon>
    </lineage>
</organism>
<keyword evidence="10" id="KW-0464">Manganese</keyword>
<dbReference type="GO" id="GO:0046872">
    <property type="term" value="F:metal ion binding"/>
    <property type="evidence" value="ECO:0007669"/>
    <property type="project" value="UniProtKB-UniRule"/>
</dbReference>
<keyword evidence="7 12" id="KW-0694">RNA-binding</keyword>
<keyword evidence="2 12" id="KW-0540">Nuclease</keyword>
<dbReference type="GO" id="GO:0003677">
    <property type="term" value="F:DNA binding"/>
    <property type="evidence" value="ECO:0007669"/>
    <property type="project" value="UniProtKB-UniRule"/>
</dbReference>
<evidence type="ECO:0000256" key="10">
    <source>
        <dbReference type="ARBA" id="ARBA00023211"/>
    </source>
</evidence>
<keyword evidence="6" id="KW-0460">Magnesium</keyword>
<dbReference type="InterPro" id="IPR040619">
    <property type="entry name" value="Cas9_alpha-helical_lobe"/>
</dbReference>
<comment type="similarity">
    <text evidence="12">Belongs to the CRISPR-associated Cas9 family.</text>
</comment>
<dbReference type="Gene3D" id="3.30.420.10">
    <property type="entry name" value="Ribonuclease H-like superfamily/Ribonuclease H"/>
    <property type="match status" value="3"/>
</dbReference>
<evidence type="ECO:0000256" key="6">
    <source>
        <dbReference type="ARBA" id="ARBA00022842"/>
    </source>
</evidence>
<comment type="caution">
    <text evidence="12">Lacks conserved residue(s) required for the propagation of feature annotation.</text>
</comment>
<evidence type="ECO:0000256" key="12">
    <source>
        <dbReference type="HAMAP-Rule" id="MF_01480"/>
    </source>
</evidence>
<dbReference type="AlphaFoldDB" id="A0A917C2I0"/>
<protein>
    <recommendedName>
        <fullName evidence="12">CRISPR-associated endonuclease Cas9</fullName>
        <ecNumber evidence="12">3.1.-.-</ecNumber>
    </recommendedName>
</protein>
<dbReference type="InterPro" id="IPR036397">
    <property type="entry name" value="RNaseH_sf"/>
</dbReference>
<evidence type="ECO:0000256" key="9">
    <source>
        <dbReference type="ARBA" id="ARBA00023125"/>
    </source>
</evidence>
<dbReference type="InterPro" id="IPR028629">
    <property type="entry name" value="Cas9"/>
</dbReference>
<evidence type="ECO:0000313" key="14">
    <source>
        <dbReference type="EMBL" id="GGF69123.1"/>
    </source>
</evidence>
<evidence type="ECO:0000256" key="8">
    <source>
        <dbReference type="ARBA" id="ARBA00023118"/>
    </source>
</evidence>
<dbReference type="Pfam" id="PF18541">
    <property type="entry name" value="RuvC_III"/>
    <property type="match status" value="1"/>
</dbReference>
<name>A0A917C2I0_9PROT</name>
<evidence type="ECO:0000313" key="15">
    <source>
        <dbReference type="Proteomes" id="UP000632498"/>
    </source>
</evidence>
<comment type="function">
    <text evidence="12">CRISPR (clustered regularly interspaced short palindromic repeat) is an adaptive immune system that provides protection against mobile genetic elements (viruses, transposable elements and conjugative plasmids). CRISPR clusters contain spacers, sequences complementary to antecedent mobile elements, and target invading nucleic acids. CRISPR clusters are transcribed and processed into CRISPR RNA (crRNA). In type II CRISPR systems correct processing of pre-crRNA requires a trans-encoded small RNA (tracrRNA), endogenous ribonuclease 3 (rnc) and this protein. The tracrRNA serves as a guide for ribonuclease 3-aided processing of pre-crRNA. Subsequently Cas9/crRNA/tracrRNA endonucleolytically cleaves linear or circular dsDNA target complementary to the spacer; Cas9 is inactive in the absence of the 2 guide RNAs (gRNA). Cas9 recognizes the protospacer adjacent motif (PAM) in the CRISPR repeat sequences to help distinguish self versus nonself, as targets within the bacterial CRISPR locus do not have PAMs. PAM recognition is also required for catalytic activity.</text>
</comment>
<evidence type="ECO:0000256" key="7">
    <source>
        <dbReference type="ARBA" id="ARBA00022884"/>
    </source>
</evidence>
<evidence type="ECO:0000256" key="11">
    <source>
        <dbReference type="ARBA" id="ARBA00046380"/>
    </source>
</evidence>
<dbReference type="GO" id="GO:0004519">
    <property type="term" value="F:endonuclease activity"/>
    <property type="evidence" value="ECO:0007669"/>
    <property type="project" value="UniProtKB-UniRule"/>
</dbReference>
<dbReference type="GO" id="GO:0003723">
    <property type="term" value="F:RNA binding"/>
    <property type="evidence" value="ECO:0007669"/>
    <property type="project" value="UniProtKB-UniRule"/>
</dbReference>
<evidence type="ECO:0000256" key="5">
    <source>
        <dbReference type="ARBA" id="ARBA00022801"/>
    </source>
</evidence>
<dbReference type="EC" id="3.1.-.-" evidence="12"/>
<dbReference type="GO" id="GO:0016787">
    <property type="term" value="F:hydrolase activity"/>
    <property type="evidence" value="ECO:0007669"/>
    <property type="project" value="UniProtKB-KW"/>
</dbReference>
<keyword evidence="9 12" id="KW-0238">DNA-binding</keyword>
<dbReference type="GO" id="GO:0043571">
    <property type="term" value="P:maintenance of CRISPR repeat elements"/>
    <property type="evidence" value="ECO:0007669"/>
    <property type="project" value="UniProtKB-UniRule"/>
</dbReference>
<dbReference type="Pfam" id="PF18470">
    <property type="entry name" value="Cas9_a"/>
    <property type="match status" value="1"/>
</dbReference>
<dbReference type="NCBIfam" id="TIGR01865">
    <property type="entry name" value="cas_Csn1"/>
    <property type="match status" value="1"/>
</dbReference>
<comment type="subunit">
    <text evidence="11 12">Monomer. Binds crRNA and tracrRNA.</text>
</comment>
<feature type="domain" description="HNH Cas9-type" evidence="13">
    <location>
        <begin position="525"/>
        <end position="685"/>
    </location>
</feature>
<dbReference type="Proteomes" id="UP000632498">
    <property type="component" value="Unassembled WGS sequence"/>
</dbReference>
<dbReference type="InterPro" id="IPR003615">
    <property type="entry name" value="HNH_nuc"/>
</dbReference>
<evidence type="ECO:0000256" key="4">
    <source>
        <dbReference type="ARBA" id="ARBA00022759"/>
    </source>
</evidence>
<dbReference type="GO" id="GO:0051607">
    <property type="term" value="P:defense response to virus"/>
    <property type="evidence" value="ECO:0007669"/>
    <property type="project" value="UniProtKB-UniRule"/>
</dbReference>
<keyword evidence="4 12" id="KW-0255">Endonuclease</keyword>
<comment type="domain">
    <text evidence="12">Has 2 endonuclease domains. The discontinuous RuvC-like domain cleaves the target DNA noncomplementary to crRNA while the HNH nuclease domain cleaves the target DNA complementary to crRNA.</text>
</comment>
<proteinExistence type="inferred from homology"/>
<dbReference type="InterPro" id="IPR041383">
    <property type="entry name" value="RuvC_III"/>
</dbReference>
<comment type="caution">
    <text evidence="14">The sequence shown here is derived from an EMBL/GenBank/DDBJ whole genome shotgun (WGS) entry which is preliminary data.</text>
</comment>
<evidence type="ECO:0000256" key="1">
    <source>
        <dbReference type="ARBA" id="ARBA00001946"/>
    </source>
</evidence>
<dbReference type="HAMAP" id="MF_01480">
    <property type="entry name" value="Cas9"/>
    <property type="match status" value="1"/>
</dbReference>
<dbReference type="EMBL" id="BMHV01000017">
    <property type="protein sequence ID" value="GGF69123.1"/>
    <property type="molecule type" value="Genomic_DNA"/>
</dbReference>
<reference evidence="14" key="1">
    <citation type="journal article" date="2014" name="Int. J. Syst. Evol. Microbiol.">
        <title>Complete genome sequence of Corynebacterium casei LMG S-19264T (=DSM 44701T), isolated from a smear-ripened cheese.</title>
        <authorList>
            <consortium name="US DOE Joint Genome Institute (JGI-PGF)"/>
            <person name="Walter F."/>
            <person name="Albersmeier A."/>
            <person name="Kalinowski J."/>
            <person name="Ruckert C."/>
        </authorList>
    </citation>
    <scope>NUCLEOTIDE SEQUENCE</scope>
    <source>
        <strain evidence="14">CGMCC 1.15254</strain>
    </source>
</reference>
<accession>A0A917C2I0</accession>
<dbReference type="RefSeq" id="WP_188665505.1">
    <property type="nucleotide sequence ID" value="NZ_BMHV01000017.1"/>
</dbReference>
<keyword evidence="5 12" id="KW-0378">Hydrolase</keyword>
<dbReference type="Pfam" id="PF13395">
    <property type="entry name" value="HNH_4"/>
    <property type="match status" value="1"/>
</dbReference>
<keyword evidence="15" id="KW-1185">Reference proteome</keyword>
<sequence length="1043" mass="119919">MGYRLGLDLGTNSIGWTALTIDPSKEGLERFSLLDMGVRIFPDSREPAKGGRVGDSLAVARRMGRGMRRSRDRGKNRMAYMMRYLIDLGLMPTDKAERREMENLNPYQLRAEGLERPLSPFELGRALFQLGLRRGFKSNRKESNEAKEETARAQQISTLREALGNKTLGQFLWQRLQAGEPVRFKEGTDWFPDRAMYAEEFNALKDTQLPHHQLSEEEWDRLRDNCILFQHPLRPVEKGRCTLRPEFRRAHRDTPIAQWFRLYQDVGNLRWIDEKLQGHPLTPEQRDAIIQTLLTQKTVTWGGIRQLKGVDGKSLFHRDYRFNLESEQRKKLDGHKIAIWMKADERLQDLWETISPQTLDDIFEDLHGTLEDDKLVPHLIRKHKITQEQAEAFAALPIGSMTVNLSRQVMEELLPIMRDQGLEYYDAVTQLCDETGNPLHHSASASVEKREKLPYYGEILSQSVMGEDASKDPQVDPEGHFGRIANPTVHVALNQLRVLVNSLIDRFGEAPTEIHVELSRDLKLGPKQRNEINKEIAKNTKRNEKLAELWQEISKGREATARDLKKVKLWEELSTDIMARRCVFTGQNIAGHHLVNGEVEIEHILPFSRTLDDTMANLTLAFKGANRVKGNNSPFEAFGDNRHPDFDWEGILDRASRLPKNKRWRFAADAMEKWEGENDFIARQMTDNAYIARSARKYLNCLTDHVVPAPGRLTAMLRGKWHLNLGEDGRKSRDDHRHHAIDSFVVALSDRSVLQRVSRLSARGADDRIHMEIPELPSQLRQDFREKLDNILISYKQDHGILGRYFNETSYGVLPQSQHGDGYNLVTRKPIASLSPKELDAIRDPLIQANIKEHLYDLGWYGLPKTDQAKKLPEYLSAFGKAHNIHRLRILVKNQSAIAIQSAPHKAYAPDSYVCCDIWALPKGKKGKWKKGEETWQGVFWNYAECAKFGPDLPDKNAQKPHPAARFVMRIFKDDTVSYQEDGQEHIMRVAGFSTTNNRLDLKPHNLADAPRQYFSINSLGDRGLRQVFISPDGRYLNKRRNP</sequence>
<evidence type="ECO:0000256" key="2">
    <source>
        <dbReference type="ARBA" id="ARBA00022722"/>
    </source>
</evidence>
<keyword evidence="8 12" id="KW-0051">Antiviral defense</keyword>
<reference evidence="14" key="2">
    <citation type="submission" date="2020-09" db="EMBL/GenBank/DDBJ databases">
        <authorList>
            <person name="Sun Q."/>
            <person name="Zhou Y."/>
        </authorList>
    </citation>
    <scope>NUCLEOTIDE SEQUENCE</scope>
    <source>
        <strain evidence="14">CGMCC 1.15254</strain>
    </source>
</reference>
<evidence type="ECO:0000259" key="13">
    <source>
        <dbReference type="PROSITE" id="PS51749"/>
    </source>
</evidence>